<evidence type="ECO:0000313" key="2">
    <source>
        <dbReference type="Proteomes" id="UP001596022"/>
    </source>
</evidence>
<dbReference type="RefSeq" id="WP_376847649.1">
    <property type="nucleotide sequence ID" value="NZ_JBHSFW010000026.1"/>
</dbReference>
<proteinExistence type="predicted"/>
<comment type="caution">
    <text evidence="1">The sequence shown here is derived from an EMBL/GenBank/DDBJ whole genome shotgun (WGS) entry which is preliminary data.</text>
</comment>
<organism evidence="1 2">
    <name type="scientific">Camelliibacillus cellulosilyticus</name>
    <dbReference type="NCBI Taxonomy" id="2174486"/>
    <lineage>
        <taxon>Bacteria</taxon>
        <taxon>Bacillati</taxon>
        <taxon>Bacillota</taxon>
        <taxon>Bacilli</taxon>
        <taxon>Bacillales</taxon>
        <taxon>Sporolactobacillaceae</taxon>
        <taxon>Camelliibacillus</taxon>
    </lineage>
</organism>
<sequence length="115" mass="13639">MNKVGESTTVENTSLKQLTGPYENYYRLEENNGKWLYGLCVVEKENNPYFDVIREFDNEEEGAKYYFLDRLSSHYFSTKVHPFMLAHGELDINRPKFNEGKLYQAMAMLNIPKYY</sequence>
<dbReference type="Proteomes" id="UP001596022">
    <property type="component" value="Unassembled WGS sequence"/>
</dbReference>
<keyword evidence="2" id="KW-1185">Reference proteome</keyword>
<dbReference type="EMBL" id="JBHSFW010000026">
    <property type="protein sequence ID" value="MFC4620536.1"/>
    <property type="molecule type" value="Genomic_DNA"/>
</dbReference>
<gene>
    <name evidence="1" type="ORF">ACFO4N_17735</name>
</gene>
<accession>A0ABV9GUD3</accession>
<reference evidence="2" key="1">
    <citation type="journal article" date="2019" name="Int. J. Syst. Evol. Microbiol.">
        <title>The Global Catalogue of Microorganisms (GCM) 10K type strain sequencing project: providing services to taxonomists for standard genome sequencing and annotation.</title>
        <authorList>
            <consortium name="The Broad Institute Genomics Platform"/>
            <consortium name="The Broad Institute Genome Sequencing Center for Infectious Disease"/>
            <person name="Wu L."/>
            <person name="Ma J."/>
        </authorList>
    </citation>
    <scope>NUCLEOTIDE SEQUENCE [LARGE SCALE GENOMIC DNA]</scope>
    <source>
        <strain evidence="2">CGMCC 1.16306</strain>
    </source>
</reference>
<evidence type="ECO:0000313" key="1">
    <source>
        <dbReference type="EMBL" id="MFC4620536.1"/>
    </source>
</evidence>
<name>A0ABV9GUD3_9BACL</name>
<protein>
    <submittedName>
        <fullName evidence="1">Uncharacterized protein</fullName>
    </submittedName>
</protein>